<dbReference type="PATRIC" id="fig|1160705.3.peg.8148"/>
<dbReference type="EMBL" id="AMLP01000263">
    <property type="protein sequence ID" value="ELS50818.1"/>
    <property type="molecule type" value="Genomic_DNA"/>
</dbReference>
<dbReference type="Gene3D" id="1.10.10.2840">
    <property type="entry name" value="PucR C-terminal helix-turn-helix domain"/>
    <property type="match status" value="1"/>
</dbReference>
<dbReference type="Pfam" id="PF13556">
    <property type="entry name" value="HTH_30"/>
    <property type="match status" value="1"/>
</dbReference>
<evidence type="ECO:0000313" key="2">
    <source>
        <dbReference type="EMBL" id="ELS50818.1"/>
    </source>
</evidence>
<dbReference type="PANTHER" id="PTHR33744">
    <property type="entry name" value="CARBOHYDRATE DIACID REGULATOR"/>
    <property type="match status" value="1"/>
</dbReference>
<protein>
    <recommendedName>
        <fullName evidence="1">PucR C-terminal helix-turn-helix domain-containing protein</fullName>
    </recommendedName>
</protein>
<reference evidence="2 3" key="1">
    <citation type="journal article" date="2013" name="Genome Announc.">
        <title>Draft Genome Sequence of Streptomyces viridochromogenes Strain Tu57, Producer of Avilamycin.</title>
        <authorList>
            <person name="Gruning B.A."/>
            <person name="Erxleben A."/>
            <person name="Hahnlein A."/>
            <person name="Gunther S."/>
        </authorList>
    </citation>
    <scope>NUCLEOTIDE SEQUENCE [LARGE SCALE GENOMIC DNA]</scope>
    <source>
        <strain evidence="2 3">Tue57</strain>
    </source>
</reference>
<dbReference type="PANTHER" id="PTHR33744:SF1">
    <property type="entry name" value="DNA-BINDING TRANSCRIPTIONAL ACTIVATOR ADER"/>
    <property type="match status" value="1"/>
</dbReference>
<dbReference type="Proteomes" id="UP000011205">
    <property type="component" value="Unassembled WGS sequence"/>
</dbReference>
<sequence length="252" mass="27337">MLRALLDPEHAHPVASPRPLPAHITQPLRWCMATTALDARQRATELAVLRSDNPRALVGELDDRLLLLGVEPPVCDRLTVPCATAVIEDGGSIDKAADLACQAAAFARLYGHTPLDARDVLPLVRLLKQGTESDEDFLCRSLGPLRGDPRHAHLLTTLRAYLRHGMSTAATARSLYLHRHTLDNRLRRIRQLTGLDLTHPLHRLRAEIALLLTIPNRPLSAGAEHGASHRAGAGGGAAVSCFQPVGLEARFG</sequence>
<dbReference type="RefSeq" id="WP_004003712.1">
    <property type="nucleotide sequence ID" value="NZ_AMLP01000263.1"/>
</dbReference>
<gene>
    <name evidence="2" type="ORF">STVIR_8248</name>
</gene>
<organism evidence="2 3">
    <name type="scientific">Streptomyces viridochromogenes Tue57</name>
    <dbReference type="NCBI Taxonomy" id="1160705"/>
    <lineage>
        <taxon>Bacteria</taxon>
        <taxon>Bacillati</taxon>
        <taxon>Actinomycetota</taxon>
        <taxon>Actinomycetes</taxon>
        <taxon>Kitasatosporales</taxon>
        <taxon>Streptomycetaceae</taxon>
        <taxon>Streptomyces</taxon>
    </lineage>
</organism>
<evidence type="ECO:0000313" key="3">
    <source>
        <dbReference type="Proteomes" id="UP000011205"/>
    </source>
</evidence>
<dbReference type="InterPro" id="IPR025736">
    <property type="entry name" value="PucR_C-HTH_dom"/>
</dbReference>
<dbReference type="InterPro" id="IPR042070">
    <property type="entry name" value="PucR_C-HTH_sf"/>
</dbReference>
<accession>L8P3V2</accession>
<name>L8P3V2_STRVR</name>
<dbReference type="AlphaFoldDB" id="L8P3V2"/>
<evidence type="ECO:0000259" key="1">
    <source>
        <dbReference type="Pfam" id="PF13556"/>
    </source>
</evidence>
<dbReference type="InterPro" id="IPR051448">
    <property type="entry name" value="CdaR-like_regulators"/>
</dbReference>
<feature type="domain" description="PucR C-terminal helix-turn-helix" evidence="1">
    <location>
        <begin position="154"/>
        <end position="211"/>
    </location>
</feature>
<comment type="caution">
    <text evidence="2">The sequence shown here is derived from an EMBL/GenBank/DDBJ whole genome shotgun (WGS) entry which is preliminary data.</text>
</comment>
<proteinExistence type="predicted"/>